<feature type="domain" description="Transcription factor CBF/NF-Y/archaeal histone" evidence="5">
    <location>
        <begin position="9"/>
        <end position="73"/>
    </location>
</feature>
<dbReference type="GO" id="GO:0031490">
    <property type="term" value="F:chromatin DNA binding"/>
    <property type="evidence" value="ECO:0007669"/>
    <property type="project" value="TreeGrafter"/>
</dbReference>
<dbReference type="InterPro" id="IPR003958">
    <property type="entry name" value="CBFA_NFYB_domain"/>
</dbReference>
<protein>
    <recommendedName>
        <fullName evidence="3">DNA polymerase epsilon subunit 3</fullName>
    </recommendedName>
</protein>
<dbReference type="GO" id="GO:0031507">
    <property type="term" value="P:heterochromatin formation"/>
    <property type="evidence" value="ECO:0007669"/>
    <property type="project" value="TreeGrafter"/>
</dbReference>
<accession>A0AA88I7R5</accession>
<dbReference type="GO" id="GO:0008623">
    <property type="term" value="C:CHRAC"/>
    <property type="evidence" value="ECO:0007669"/>
    <property type="project" value="TreeGrafter"/>
</dbReference>
<organism evidence="6 7">
    <name type="scientific">Artemia franciscana</name>
    <name type="common">Brine shrimp</name>
    <name type="synonym">Artemia sanfranciscana</name>
    <dbReference type="NCBI Taxonomy" id="6661"/>
    <lineage>
        <taxon>Eukaryota</taxon>
        <taxon>Metazoa</taxon>
        <taxon>Ecdysozoa</taxon>
        <taxon>Arthropoda</taxon>
        <taxon>Crustacea</taxon>
        <taxon>Branchiopoda</taxon>
        <taxon>Anostraca</taxon>
        <taxon>Artemiidae</taxon>
        <taxon>Artemia</taxon>
    </lineage>
</organism>
<evidence type="ECO:0000313" key="6">
    <source>
        <dbReference type="EMBL" id="KAK2719896.1"/>
    </source>
</evidence>
<dbReference type="PANTHER" id="PTHR46172">
    <property type="entry name" value="DNA POLYMERASE EPSILON SUBUNIT 3"/>
    <property type="match status" value="1"/>
</dbReference>
<evidence type="ECO:0000256" key="3">
    <source>
        <dbReference type="ARBA" id="ARBA00039793"/>
    </source>
</evidence>
<sequence>MAERPEDLNLPAAIVARLVKDALPEGINVSKEARAAIARAASVFILYTTSCSNNVATKAGRKTLLGPDVIQAMTDMDFESFSGPLQEALEDWKNAQKDKKEAAKKKAESKPQTSESITIEAE</sequence>
<comment type="subcellular location">
    <subcellularLocation>
        <location evidence="1">Nucleus</location>
    </subcellularLocation>
</comment>
<dbReference type="GO" id="GO:0006974">
    <property type="term" value="P:DNA damage response"/>
    <property type="evidence" value="ECO:0007669"/>
    <property type="project" value="TreeGrafter"/>
</dbReference>
<comment type="caution">
    <text evidence="6">The sequence shown here is derived from an EMBL/GenBank/DDBJ whole genome shotgun (WGS) entry which is preliminary data.</text>
</comment>
<dbReference type="EMBL" id="JAVRJZ010000008">
    <property type="protein sequence ID" value="KAK2719896.1"/>
    <property type="molecule type" value="Genomic_DNA"/>
</dbReference>
<dbReference type="Pfam" id="PF00808">
    <property type="entry name" value="CBFD_NFYB_HMF"/>
    <property type="match status" value="1"/>
</dbReference>
<dbReference type="GO" id="GO:0046982">
    <property type="term" value="F:protein heterodimerization activity"/>
    <property type="evidence" value="ECO:0007669"/>
    <property type="project" value="InterPro"/>
</dbReference>
<dbReference type="GO" id="GO:0006272">
    <property type="term" value="P:leading strand elongation"/>
    <property type="evidence" value="ECO:0007669"/>
    <property type="project" value="TreeGrafter"/>
</dbReference>
<gene>
    <name evidence="6" type="ORF">QYM36_005392</name>
</gene>
<feature type="compositionally biased region" description="Basic and acidic residues" evidence="4">
    <location>
        <begin position="90"/>
        <end position="109"/>
    </location>
</feature>
<keyword evidence="2" id="KW-0539">Nucleus</keyword>
<feature type="compositionally biased region" description="Polar residues" evidence="4">
    <location>
        <begin position="111"/>
        <end position="122"/>
    </location>
</feature>
<feature type="region of interest" description="Disordered" evidence="4">
    <location>
        <begin position="90"/>
        <end position="122"/>
    </location>
</feature>
<dbReference type="Gene3D" id="1.10.20.10">
    <property type="entry name" value="Histone, subunit A"/>
    <property type="match status" value="1"/>
</dbReference>
<dbReference type="Proteomes" id="UP001187531">
    <property type="component" value="Unassembled WGS sequence"/>
</dbReference>
<proteinExistence type="predicted"/>
<evidence type="ECO:0000313" key="7">
    <source>
        <dbReference type="Proteomes" id="UP001187531"/>
    </source>
</evidence>
<dbReference type="PANTHER" id="PTHR46172:SF1">
    <property type="entry name" value="DNA POLYMERASE EPSILON SUBUNIT 3"/>
    <property type="match status" value="1"/>
</dbReference>
<dbReference type="InterPro" id="IPR009072">
    <property type="entry name" value="Histone-fold"/>
</dbReference>
<keyword evidence="7" id="KW-1185">Reference proteome</keyword>
<name>A0AA88I7R5_ARTSF</name>
<dbReference type="SUPFAM" id="SSF47113">
    <property type="entry name" value="Histone-fold"/>
    <property type="match status" value="1"/>
</dbReference>
<evidence type="ECO:0000256" key="1">
    <source>
        <dbReference type="ARBA" id="ARBA00004123"/>
    </source>
</evidence>
<evidence type="ECO:0000256" key="4">
    <source>
        <dbReference type="SAM" id="MobiDB-lite"/>
    </source>
</evidence>
<dbReference type="CDD" id="cd22928">
    <property type="entry name" value="HFD_POLE3_DPB4"/>
    <property type="match status" value="1"/>
</dbReference>
<evidence type="ECO:0000256" key="2">
    <source>
        <dbReference type="ARBA" id="ARBA00023242"/>
    </source>
</evidence>
<dbReference type="GO" id="GO:0008622">
    <property type="term" value="C:epsilon DNA polymerase complex"/>
    <property type="evidence" value="ECO:0007669"/>
    <property type="project" value="TreeGrafter"/>
</dbReference>
<evidence type="ECO:0000259" key="5">
    <source>
        <dbReference type="Pfam" id="PF00808"/>
    </source>
</evidence>
<dbReference type="InterPro" id="IPR051377">
    <property type="entry name" value="DNA_Pol-Epsilon_Subunit"/>
</dbReference>
<reference evidence="6" key="1">
    <citation type="submission" date="2023-07" db="EMBL/GenBank/DDBJ databases">
        <title>Chromosome-level genome assembly of Artemia franciscana.</title>
        <authorList>
            <person name="Jo E."/>
        </authorList>
    </citation>
    <scope>NUCLEOTIDE SEQUENCE</scope>
    <source>
        <tissue evidence="6">Whole body</tissue>
    </source>
</reference>
<dbReference type="AlphaFoldDB" id="A0AA88I7R5"/>